<keyword evidence="1" id="KW-0813">Transport</keyword>
<keyword evidence="4" id="KW-0249">Electron transport</keyword>
<proteinExistence type="predicted"/>
<feature type="compositionally biased region" description="Basic and acidic residues" evidence="7">
    <location>
        <begin position="265"/>
        <end position="275"/>
    </location>
</feature>
<gene>
    <name evidence="9" type="ORF">COMA1_10810</name>
</gene>
<dbReference type="GO" id="GO:0046872">
    <property type="term" value="F:metal ion binding"/>
    <property type="evidence" value="ECO:0007669"/>
    <property type="project" value="UniProtKB-KW"/>
</dbReference>
<evidence type="ECO:0000256" key="7">
    <source>
        <dbReference type="SAM" id="MobiDB-lite"/>
    </source>
</evidence>
<dbReference type="GO" id="GO:0020037">
    <property type="term" value="F:heme binding"/>
    <property type="evidence" value="ECO:0007669"/>
    <property type="project" value="InterPro"/>
</dbReference>
<dbReference type="Pfam" id="PF21342">
    <property type="entry name" value="SoxA-TsdA_cyt-c"/>
    <property type="match status" value="1"/>
</dbReference>
<evidence type="ECO:0000256" key="3">
    <source>
        <dbReference type="ARBA" id="ARBA00022723"/>
    </source>
</evidence>
<sequence length="284" mass="30641">MSRPVAVWVLLVYGLAGVISCAPPPRVTGSEEATGRPSTESSVDALFAPPSPETIPGDLRGEQIRLGYEMVVNTQVYGKLYVGNALNCTNCHLDGGLNPNAASFVGISALYPQYRERAGRQMTLADRINECFERSLNGKPLPPDSVKLTGIVAYIKWLSKNMPAGSTVPWRGIPRLTSTHQPDSINGKKVFEKKCVFCHGSDGQGTMAAPPVWGPRSYNIGAGMARVSVAAAFIKANMPRGWGWTVTDEEALDAAAYINTQPRPDFPDKIHDWPKGGKPADAPY</sequence>
<dbReference type="EMBL" id="CZQA01000001">
    <property type="protein sequence ID" value="CUS32783.1"/>
    <property type="molecule type" value="Genomic_DNA"/>
</dbReference>
<organism evidence="9 10">
    <name type="scientific">Candidatus Nitrospira nitrosa</name>
    <dbReference type="NCBI Taxonomy" id="1742972"/>
    <lineage>
        <taxon>Bacteria</taxon>
        <taxon>Pseudomonadati</taxon>
        <taxon>Nitrospirota</taxon>
        <taxon>Nitrospiria</taxon>
        <taxon>Nitrospirales</taxon>
        <taxon>Nitrospiraceae</taxon>
        <taxon>Nitrospira</taxon>
    </lineage>
</organism>
<evidence type="ECO:0000259" key="8">
    <source>
        <dbReference type="PROSITE" id="PS51007"/>
    </source>
</evidence>
<keyword evidence="5 6" id="KW-0408">Iron</keyword>
<dbReference type="PANTHER" id="PTHR37823">
    <property type="entry name" value="CYTOCHROME C-553-LIKE"/>
    <property type="match status" value="1"/>
</dbReference>
<evidence type="ECO:0000313" key="10">
    <source>
        <dbReference type="Proteomes" id="UP000199032"/>
    </source>
</evidence>
<evidence type="ECO:0000256" key="4">
    <source>
        <dbReference type="ARBA" id="ARBA00022982"/>
    </source>
</evidence>
<dbReference type="Gene3D" id="1.10.760.10">
    <property type="entry name" value="Cytochrome c-like domain"/>
    <property type="match status" value="2"/>
</dbReference>
<dbReference type="PROSITE" id="PS51257">
    <property type="entry name" value="PROKAR_LIPOPROTEIN"/>
    <property type="match status" value="1"/>
</dbReference>
<dbReference type="Proteomes" id="UP000199032">
    <property type="component" value="Unassembled WGS sequence"/>
</dbReference>
<evidence type="ECO:0000256" key="6">
    <source>
        <dbReference type="PROSITE-ProRule" id="PRU00433"/>
    </source>
</evidence>
<dbReference type="RefSeq" id="WP_090744022.1">
    <property type="nucleotide sequence ID" value="NZ_CZQA01000001.1"/>
</dbReference>
<dbReference type="STRING" id="1742972.COMA1_10810"/>
<dbReference type="AlphaFoldDB" id="A0A0S4L6H7"/>
<feature type="region of interest" description="Disordered" evidence="7">
    <location>
        <begin position="26"/>
        <end position="52"/>
    </location>
</feature>
<dbReference type="InterPro" id="IPR009056">
    <property type="entry name" value="Cyt_c-like_dom"/>
</dbReference>
<evidence type="ECO:0000256" key="5">
    <source>
        <dbReference type="ARBA" id="ARBA00023004"/>
    </source>
</evidence>
<keyword evidence="2 6" id="KW-0349">Heme</keyword>
<keyword evidence="3 6" id="KW-0479">Metal-binding</keyword>
<keyword evidence="10" id="KW-1185">Reference proteome</keyword>
<dbReference type="GO" id="GO:0009055">
    <property type="term" value="F:electron transfer activity"/>
    <property type="evidence" value="ECO:0007669"/>
    <property type="project" value="InterPro"/>
</dbReference>
<feature type="region of interest" description="Disordered" evidence="7">
    <location>
        <begin position="263"/>
        <end position="284"/>
    </location>
</feature>
<dbReference type="PANTHER" id="PTHR37823:SF1">
    <property type="entry name" value="CYTOCHROME C-553-LIKE"/>
    <property type="match status" value="1"/>
</dbReference>
<dbReference type="OrthoDB" id="280897at2"/>
<reference evidence="9 10" key="1">
    <citation type="submission" date="2015-10" db="EMBL/GenBank/DDBJ databases">
        <authorList>
            <person name="Gilbert D.G."/>
        </authorList>
    </citation>
    <scope>NUCLEOTIDE SEQUENCE [LARGE SCALE GENOMIC DNA]</scope>
    <source>
        <strain evidence="9">COMA1</strain>
    </source>
</reference>
<feature type="domain" description="Cytochrome c" evidence="8">
    <location>
        <begin position="182"/>
        <end position="262"/>
    </location>
</feature>
<dbReference type="PROSITE" id="PS51007">
    <property type="entry name" value="CYTC"/>
    <property type="match status" value="1"/>
</dbReference>
<protein>
    <submittedName>
        <fullName evidence="9">Putative Cytochrome c</fullName>
    </submittedName>
</protein>
<dbReference type="InterPro" id="IPR036909">
    <property type="entry name" value="Cyt_c-like_dom_sf"/>
</dbReference>
<evidence type="ECO:0000313" key="9">
    <source>
        <dbReference type="EMBL" id="CUS32783.1"/>
    </source>
</evidence>
<dbReference type="SUPFAM" id="SSF46626">
    <property type="entry name" value="Cytochrome c"/>
    <property type="match status" value="2"/>
</dbReference>
<evidence type="ECO:0000256" key="2">
    <source>
        <dbReference type="ARBA" id="ARBA00022617"/>
    </source>
</evidence>
<name>A0A0S4L6H7_9BACT</name>
<evidence type="ECO:0000256" key="1">
    <source>
        <dbReference type="ARBA" id="ARBA00022448"/>
    </source>
</evidence>
<dbReference type="InterPro" id="IPR051811">
    <property type="entry name" value="Cytochrome_c550/c551-like"/>
</dbReference>
<accession>A0A0S4L6H7</accession>
<dbReference type="Pfam" id="PF13442">
    <property type="entry name" value="Cytochrome_CBB3"/>
    <property type="match status" value="1"/>
</dbReference>